<dbReference type="Gene3D" id="3.40.350.10">
    <property type="entry name" value="Creatinase/prolidase N-terminal domain"/>
    <property type="match status" value="2"/>
</dbReference>
<name>A0A7J7H2M7_CAMSI</name>
<feature type="domain" description="Creatinase N-terminal" evidence="8">
    <location>
        <begin position="111"/>
        <end position="209"/>
    </location>
</feature>
<evidence type="ECO:0000256" key="3">
    <source>
        <dbReference type="ARBA" id="ARBA00022723"/>
    </source>
</evidence>
<keyword evidence="10" id="KW-1185">Reference proteome</keyword>
<dbReference type="PANTHER" id="PTHR43763:SF6">
    <property type="entry name" value="XAA-PRO AMINOPEPTIDASE 1"/>
    <property type="match status" value="1"/>
</dbReference>
<dbReference type="Pfam" id="PF01321">
    <property type="entry name" value="Creatinase_N"/>
    <property type="match status" value="1"/>
</dbReference>
<dbReference type="InterPro" id="IPR036005">
    <property type="entry name" value="Creatinase/aminopeptidase-like"/>
</dbReference>
<evidence type="ECO:0000256" key="6">
    <source>
        <dbReference type="SAM" id="Phobius"/>
    </source>
</evidence>
<accession>A0A7J7H2M7</accession>
<keyword evidence="5" id="KW-0464">Manganese</keyword>
<reference evidence="9 10" key="2">
    <citation type="submission" date="2020-07" db="EMBL/GenBank/DDBJ databases">
        <title>Genome assembly of wild tea tree DASZ reveals pedigree and selection history of tea varieties.</title>
        <authorList>
            <person name="Zhang W."/>
        </authorList>
    </citation>
    <scope>NUCLEOTIDE SEQUENCE [LARGE SCALE GENOMIC DNA]</scope>
    <source>
        <strain evidence="10">cv. G240</strain>
        <tissue evidence="9">Leaf</tissue>
    </source>
</reference>
<dbReference type="SUPFAM" id="SSF55920">
    <property type="entry name" value="Creatinase/aminopeptidase"/>
    <property type="match status" value="1"/>
</dbReference>
<dbReference type="InterPro" id="IPR029149">
    <property type="entry name" value="Creatin/AminoP/Spt16_N"/>
</dbReference>
<keyword evidence="6" id="KW-0472">Membrane</keyword>
<keyword evidence="6" id="KW-1133">Transmembrane helix</keyword>
<keyword evidence="4" id="KW-0378">Hydrolase</keyword>
<feature type="domain" description="Peptidase M24" evidence="7">
    <location>
        <begin position="498"/>
        <end position="712"/>
    </location>
</feature>
<dbReference type="SUPFAM" id="SSF53092">
    <property type="entry name" value="Creatinase/prolidase N-terminal domain"/>
    <property type="match status" value="1"/>
</dbReference>
<dbReference type="InterPro" id="IPR033740">
    <property type="entry name" value="Pept_M24B"/>
</dbReference>
<evidence type="ECO:0008006" key="11">
    <source>
        <dbReference type="Google" id="ProtNLM"/>
    </source>
</evidence>
<dbReference type="Proteomes" id="UP000593564">
    <property type="component" value="Unassembled WGS sequence"/>
</dbReference>
<evidence type="ECO:0000259" key="8">
    <source>
        <dbReference type="Pfam" id="PF01321"/>
    </source>
</evidence>
<dbReference type="EMBL" id="JACBKZ010000007">
    <property type="protein sequence ID" value="KAF5945978.1"/>
    <property type="molecule type" value="Genomic_DNA"/>
</dbReference>
<evidence type="ECO:0000313" key="10">
    <source>
        <dbReference type="Proteomes" id="UP000593564"/>
    </source>
</evidence>
<keyword evidence="6" id="KW-0812">Transmembrane</keyword>
<keyword evidence="3" id="KW-0479">Metal-binding</keyword>
<protein>
    <recommendedName>
        <fullName evidence="11">Xaa-Pro aminopeptidase P</fullName>
    </recommendedName>
</protein>
<dbReference type="Pfam" id="PF16189">
    <property type="entry name" value="Creatinase_N_2"/>
    <property type="match status" value="1"/>
</dbReference>
<evidence type="ECO:0000256" key="1">
    <source>
        <dbReference type="ARBA" id="ARBA00001936"/>
    </source>
</evidence>
<evidence type="ECO:0000259" key="7">
    <source>
        <dbReference type="Pfam" id="PF00557"/>
    </source>
</evidence>
<sequence length="726" mass="80879">MEFKAAASSSLSLSRSLCLSTPTILSPSSQLHPRSYFRFFSRSIPIFTQFSTTPSISTTSPNSKPRHLMIARNSSSITAKPSSELRKKRADGEQDDKLRALRDLFSKPHVGIDAYIIPSQDAHQSEFIAECHTRRAYISGFTGSAGTAVVTKDKAALWTDGRYFLQAEKQLSSSWILMRAGNLGVPSTNEWLNDILAPGCRIGIDPDLFDSMVRHLGGSEDYVPCMVNLFILFFLCIYLFFCISVYRLHLPWHSLCLRLMPPIFLFLRREQFLFSSDAAEELKEAISTKNHELVYLYDINLVDEIWKDSRPKPPSKPVRVHDLKYAGVDVASKLSSLRSELKGAGSSAIVISMLDEIAWLLNLRGSDVPHSPVMYAYLIVEMDGAKLFIDNSKVTPEVMGYLKNAAVDLRPYESILSEIKSLAIQGAHLWLDTSSVNAAIVNTYKSACERYYGSIGNKRKNNTISYDGSNDQSGGPAGIHRTSPISMAKAVKNHAELEGMRNSHLRDAAALAQFWAWLEEEIQKDVVLTEVQVADKLLEFRSKKAGFIDTSFDTISGSGANGAIIHYKPEPESCSVVDVKKLFLLDSGAQYIDGTTDVTRTVHFGEPSARQKECFTRVLQGHIALDQAVFPENTPGFVLDAFARSFLWKIGLDYRHGTGHGVGAALNVHEGPQSISYRFGNMTALQKGMVVSNEPGYYEDHAFGIRIEVLYLFDYNYMHLKIALQL</sequence>
<dbReference type="FunFam" id="3.40.350.10:FF:000014">
    <property type="entry name" value="Aminopeptidase P2"/>
    <property type="match status" value="1"/>
</dbReference>
<evidence type="ECO:0000256" key="4">
    <source>
        <dbReference type="ARBA" id="ARBA00022801"/>
    </source>
</evidence>
<feature type="transmembrane region" description="Helical" evidence="6">
    <location>
        <begin position="229"/>
        <end position="250"/>
    </location>
</feature>
<dbReference type="GO" id="GO:0005737">
    <property type="term" value="C:cytoplasm"/>
    <property type="evidence" value="ECO:0007669"/>
    <property type="project" value="UniProtKB-ARBA"/>
</dbReference>
<dbReference type="FunFam" id="3.40.350.10:FF:000003">
    <property type="entry name" value="Xaa-pro aminopeptidase P"/>
    <property type="match status" value="1"/>
</dbReference>
<organism evidence="9 10">
    <name type="scientific">Camellia sinensis</name>
    <name type="common">Tea plant</name>
    <name type="synonym">Thea sinensis</name>
    <dbReference type="NCBI Taxonomy" id="4442"/>
    <lineage>
        <taxon>Eukaryota</taxon>
        <taxon>Viridiplantae</taxon>
        <taxon>Streptophyta</taxon>
        <taxon>Embryophyta</taxon>
        <taxon>Tracheophyta</taxon>
        <taxon>Spermatophyta</taxon>
        <taxon>Magnoliopsida</taxon>
        <taxon>eudicotyledons</taxon>
        <taxon>Gunneridae</taxon>
        <taxon>Pentapetalae</taxon>
        <taxon>asterids</taxon>
        <taxon>Ericales</taxon>
        <taxon>Theaceae</taxon>
        <taxon>Camellia</taxon>
    </lineage>
</organism>
<dbReference type="GO" id="GO:0046872">
    <property type="term" value="F:metal ion binding"/>
    <property type="evidence" value="ECO:0007669"/>
    <property type="project" value="UniProtKB-KW"/>
</dbReference>
<dbReference type="InterPro" id="IPR000587">
    <property type="entry name" value="Creatinase_N"/>
</dbReference>
<dbReference type="InterPro" id="IPR050422">
    <property type="entry name" value="X-Pro_aminopeptidase_P"/>
</dbReference>
<comment type="caution">
    <text evidence="9">The sequence shown here is derived from an EMBL/GenBank/DDBJ whole genome shotgun (WGS) entry which is preliminary data.</text>
</comment>
<comment type="cofactor">
    <cofactor evidence="1">
        <name>Mn(2+)</name>
        <dbReference type="ChEBI" id="CHEBI:29035"/>
    </cofactor>
</comment>
<gene>
    <name evidence="9" type="ORF">HYC85_016206</name>
</gene>
<dbReference type="AlphaFoldDB" id="A0A7J7H2M7"/>
<dbReference type="PANTHER" id="PTHR43763">
    <property type="entry name" value="XAA-PRO AMINOPEPTIDASE 1"/>
    <property type="match status" value="1"/>
</dbReference>
<comment type="similarity">
    <text evidence="2">Belongs to the peptidase M24B family.</text>
</comment>
<dbReference type="FunFam" id="3.90.230.10:FF:000007">
    <property type="entry name" value="Xaa-Pro aminopeptidase P"/>
    <property type="match status" value="1"/>
</dbReference>
<evidence type="ECO:0000256" key="2">
    <source>
        <dbReference type="ARBA" id="ARBA00008766"/>
    </source>
</evidence>
<reference evidence="10" key="1">
    <citation type="journal article" date="2020" name="Nat. Commun.">
        <title>Genome assembly of wild tea tree DASZ reveals pedigree and selection history of tea varieties.</title>
        <authorList>
            <person name="Zhang W."/>
            <person name="Zhang Y."/>
            <person name="Qiu H."/>
            <person name="Guo Y."/>
            <person name="Wan H."/>
            <person name="Zhang X."/>
            <person name="Scossa F."/>
            <person name="Alseekh S."/>
            <person name="Zhang Q."/>
            <person name="Wang P."/>
            <person name="Xu L."/>
            <person name="Schmidt M.H."/>
            <person name="Jia X."/>
            <person name="Li D."/>
            <person name="Zhu A."/>
            <person name="Guo F."/>
            <person name="Chen W."/>
            <person name="Ni D."/>
            <person name="Usadel B."/>
            <person name="Fernie A.R."/>
            <person name="Wen W."/>
        </authorList>
    </citation>
    <scope>NUCLEOTIDE SEQUENCE [LARGE SCALE GENOMIC DNA]</scope>
    <source>
        <strain evidence="10">cv. G240</strain>
    </source>
</reference>
<dbReference type="CDD" id="cd01085">
    <property type="entry name" value="APP"/>
    <property type="match status" value="1"/>
</dbReference>
<dbReference type="Pfam" id="PF00557">
    <property type="entry name" value="Peptidase_M24"/>
    <property type="match status" value="1"/>
</dbReference>
<dbReference type="Gene3D" id="3.90.230.10">
    <property type="entry name" value="Creatinase/methionine aminopeptidase superfamily"/>
    <property type="match status" value="1"/>
</dbReference>
<evidence type="ECO:0000313" key="9">
    <source>
        <dbReference type="EMBL" id="KAF5945978.1"/>
    </source>
</evidence>
<evidence type="ECO:0000256" key="5">
    <source>
        <dbReference type="ARBA" id="ARBA00023211"/>
    </source>
</evidence>
<proteinExistence type="inferred from homology"/>
<dbReference type="GO" id="GO:0070006">
    <property type="term" value="F:metalloaminopeptidase activity"/>
    <property type="evidence" value="ECO:0007669"/>
    <property type="project" value="InterPro"/>
</dbReference>
<dbReference type="InterPro" id="IPR000994">
    <property type="entry name" value="Pept_M24"/>
</dbReference>